<evidence type="ECO:0000313" key="1">
    <source>
        <dbReference type="EMBL" id="JAH18917.1"/>
    </source>
</evidence>
<reference evidence="1" key="1">
    <citation type="submission" date="2014-11" db="EMBL/GenBank/DDBJ databases">
        <authorList>
            <person name="Amaro Gonzalez C."/>
        </authorList>
    </citation>
    <scope>NUCLEOTIDE SEQUENCE</scope>
</reference>
<proteinExistence type="predicted"/>
<dbReference type="EMBL" id="GBXM01089660">
    <property type="protein sequence ID" value="JAH18917.1"/>
    <property type="molecule type" value="Transcribed_RNA"/>
</dbReference>
<reference evidence="1" key="2">
    <citation type="journal article" date="2015" name="Fish Shellfish Immunol.">
        <title>Early steps in the European eel (Anguilla anguilla)-Vibrio vulnificus interaction in the gills: Role of the RtxA13 toxin.</title>
        <authorList>
            <person name="Callol A."/>
            <person name="Pajuelo D."/>
            <person name="Ebbesson L."/>
            <person name="Teles M."/>
            <person name="MacKenzie S."/>
            <person name="Amaro C."/>
        </authorList>
    </citation>
    <scope>NUCLEOTIDE SEQUENCE</scope>
</reference>
<organism evidence="1">
    <name type="scientific">Anguilla anguilla</name>
    <name type="common">European freshwater eel</name>
    <name type="synonym">Muraena anguilla</name>
    <dbReference type="NCBI Taxonomy" id="7936"/>
    <lineage>
        <taxon>Eukaryota</taxon>
        <taxon>Metazoa</taxon>
        <taxon>Chordata</taxon>
        <taxon>Craniata</taxon>
        <taxon>Vertebrata</taxon>
        <taxon>Euteleostomi</taxon>
        <taxon>Actinopterygii</taxon>
        <taxon>Neopterygii</taxon>
        <taxon>Teleostei</taxon>
        <taxon>Anguilliformes</taxon>
        <taxon>Anguillidae</taxon>
        <taxon>Anguilla</taxon>
    </lineage>
</organism>
<accession>A0A0E9QR23</accession>
<dbReference type="AlphaFoldDB" id="A0A0E9QR23"/>
<name>A0A0E9QR23_ANGAN</name>
<sequence>MISVTAVFYAAVIPTELVPVPIVTNSQISNKCTCSLCSCDFDVYFKHVNCMITNSEIVDYRAK</sequence>
<protein>
    <submittedName>
        <fullName evidence="1">Uncharacterized protein</fullName>
    </submittedName>
</protein>